<dbReference type="AlphaFoldDB" id="A0A9Q1JNG1"/>
<name>A0A9Q1JNG1_9CARY</name>
<keyword evidence="1" id="KW-0472">Membrane</keyword>
<dbReference type="Proteomes" id="UP001153076">
    <property type="component" value="Unassembled WGS sequence"/>
</dbReference>
<reference evidence="2" key="1">
    <citation type="submission" date="2022-04" db="EMBL/GenBank/DDBJ databases">
        <title>Carnegiea gigantea Genome sequencing and assembly v2.</title>
        <authorList>
            <person name="Copetti D."/>
            <person name="Sanderson M.J."/>
            <person name="Burquez A."/>
            <person name="Wojciechowski M.F."/>
        </authorList>
    </citation>
    <scope>NUCLEOTIDE SEQUENCE</scope>
    <source>
        <strain evidence="2">SGP5-SGP5p</strain>
        <tissue evidence="2">Aerial part</tissue>
    </source>
</reference>
<comment type="caution">
    <text evidence="2">The sequence shown here is derived from an EMBL/GenBank/DDBJ whole genome shotgun (WGS) entry which is preliminary data.</text>
</comment>
<organism evidence="2 3">
    <name type="scientific">Carnegiea gigantea</name>
    <dbReference type="NCBI Taxonomy" id="171969"/>
    <lineage>
        <taxon>Eukaryota</taxon>
        <taxon>Viridiplantae</taxon>
        <taxon>Streptophyta</taxon>
        <taxon>Embryophyta</taxon>
        <taxon>Tracheophyta</taxon>
        <taxon>Spermatophyta</taxon>
        <taxon>Magnoliopsida</taxon>
        <taxon>eudicotyledons</taxon>
        <taxon>Gunneridae</taxon>
        <taxon>Pentapetalae</taxon>
        <taxon>Caryophyllales</taxon>
        <taxon>Cactineae</taxon>
        <taxon>Cactaceae</taxon>
        <taxon>Cactoideae</taxon>
        <taxon>Echinocereeae</taxon>
        <taxon>Carnegiea</taxon>
    </lineage>
</organism>
<dbReference type="InterPro" id="IPR036691">
    <property type="entry name" value="Endo/exonu/phosph_ase_sf"/>
</dbReference>
<dbReference type="EMBL" id="JAKOGI010001199">
    <property type="protein sequence ID" value="KAJ8427023.1"/>
    <property type="molecule type" value="Genomic_DNA"/>
</dbReference>
<evidence type="ECO:0000313" key="3">
    <source>
        <dbReference type="Proteomes" id="UP001153076"/>
    </source>
</evidence>
<feature type="transmembrane region" description="Helical" evidence="1">
    <location>
        <begin position="6"/>
        <end position="29"/>
    </location>
</feature>
<keyword evidence="3" id="KW-1185">Reference proteome</keyword>
<sequence>MSSFRTFAMAMGCWAMSLVDVTSWTLIWLRRTYDMGTKGCQARQRLSFSDGRVPTPLLAAAPSYQESDGGLNKMIVDKEMVLVLGNETSKRKLDDTTPPERVPFEPSVVGWGVLNEIVYHGEKLGGPPKCQNALDNFINAFFDDDLHDLGFSGYKYTWCNHLKNGVIIEERLDCFCADTERIVMYPNAFVMHVNLDMSDHLPILLKCCPSSGGRVGKCRRFMFENMWILDPSCADVVSAAWFARDDVVEHLVECMETYAGELSRWNKKVFGQCQRGTVSRWEILGQIRELRRREEILWWQQAHSDYLKYGDANTRWFHTRANMRRSRNSIHYLVDDTTRNETYANWQVSDLIDHDNVAWCESFVRDIFLPYDAECILSIPLHGSWPDDKLIWHYNNHGFFSVRSTYHMLIEDSHATMAGMST</sequence>
<evidence type="ECO:0000313" key="2">
    <source>
        <dbReference type="EMBL" id="KAJ8427023.1"/>
    </source>
</evidence>
<dbReference type="OrthoDB" id="1938374at2759"/>
<dbReference type="SUPFAM" id="SSF56219">
    <property type="entry name" value="DNase I-like"/>
    <property type="match status" value="1"/>
</dbReference>
<accession>A0A9Q1JNG1</accession>
<keyword evidence="1" id="KW-1133">Transmembrane helix</keyword>
<evidence type="ECO:0000256" key="1">
    <source>
        <dbReference type="SAM" id="Phobius"/>
    </source>
</evidence>
<dbReference type="PANTHER" id="PTHR33710">
    <property type="entry name" value="BNAC02G09200D PROTEIN"/>
    <property type="match status" value="1"/>
</dbReference>
<keyword evidence="1" id="KW-0812">Transmembrane</keyword>
<dbReference type="PANTHER" id="PTHR33710:SF86">
    <property type="entry name" value="VIRAL MOVEMENT PROTEIN"/>
    <property type="match status" value="1"/>
</dbReference>
<proteinExistence type="predicted"/>
<protein>
    <submittedName>
        <fullName evidence="2">Uncharacterized protein</fullName>
    </submittedName>
</protein>
<gene>
    <name evidence="2" type="ORF">Cgig2_001046</name>
</gene>